<dbReference type="RefSeq" id="WP_208658899.1">
    <property type="nucleotide sequence ID" value="NZ_CP031775.2"/>
</dbReference>
<evidence type="ECO:0000313" key="2">
    <source>
        <dbReference type="EMBL" id="QDZ91153.1"/>
    </source>
</evidence>
<feature type="signal peptide" evidence="1">
    <location>
        <begin position="1"/>
        <end position="23"/>
    </location>
</feature>
<name>A0A5B8QWY1_9GAMM</name>
<dbReference type="AlphaFoldDB" id="A0A5B8QWY1"/>
<dbReference type="EMBL" id="CP031775">
    <property type="protein sequence ID" value="QDZ91153.1"/>
    <property type="molecule type" value="Genomic_DNA"/>
</dbReference>
<dbReference type="Pfam" id="PF10972">
    <property type="entry name" value="CsiV"/>
    <property type="match status" value="1"/>
</dbReference>
<evidence type="ECO:0000256" key="1">
    <source>
        <dbReference type="SAM" id="SignalP"/>
    </source>
</evidence>
<evidence type="ECO:0000313" key="3">
    <source>
        <dbReference type="Proteomes" id="UP000321124"/>
    </source>
</evidence>
<feature type="chain" id="PRO_5022725324" evidence="1">
    <location>
        <begin position="24"/>
        <end position="341"/>
    </location>
</feature>
<reference evidence="2 3" key="1">
    <citation type="journal article" date="2019" name="Ecotoxicol. Environ. Saf.">
        <title>Microbial characterization of heavy metal resistant bacterial strains isolated from an electroplating wastewater treatment plant.</title>
        <authorList>
            <person name="Cai X."/>
            <person name="Zheng X."/>
            <person name="Zhang D."/>
            <person name="Iqbal W."/>
            <person name="Liu C."/>
            <person name="Yang B."/>
            <person name="Zhao X."/>
            <person name="Lu X."/>
            <person name="Mao Y."/>
        </authorList>
    </citation>
    <scope>NUCLEOTIDE SEQUENCE [LARGE SCALE GENOMIC DNA]</scope>
    <source>
        <strain evidence="2 3">Ni1-3</strain>
    </source>
</reference>
<sequence length="341" mass="36726">MLRQLAVSIATLIVLSHSPLARAEAWFEVEVYIFERQSQSTEQWPMAPIETKTNRAIDLISPVVGQAVISMSNESAPCTLVYDADANSHCAESTTTGTNADATTELTNGGALAISGPSTASSNAVTSYRYPSVIPSEIGSASQAYATLGAGPVLLASSQGQFASIINSLSRERGNRSLLHMTWQQPMTGKSGSVPIRLFAGKDYSASYHFDGRQIVQQAMASAMQGTNGTTGMMTETSAPLLPSPVWQLDGTLNIYLSHYLYIETALNLRKEGRKLMPVAADEANINATNTAAAPAKVVTPYLMSIPLEQNRRVKSDEIHYLDHPEMGMVIQIRKMAQPNA</sequence>
<dbReference type="Proteomes" id="UP000321124">
    <property type="component" value="Chromosome"/>
</dbReference>
<organism evidence="2 3">
    <name type="scientific">Shewanella decolorationis</name>
    <dbReference type="NCBI Taxonomy" id="256839"/>
    <lineage>
        <taxon>Bacteria</taxon>
        <taxon>Pseudomonadati</taxon>
        <taxon>Pseudomonadota</taxon>
        <taxon>Gammaproteobacteria</taxon>
        <taxon>Alteromonadales</taxon>
        <taxon>Shewanellaceae</taxon>
        <taxon>Shewanella</taxon>
    </lineage>
</organism>
<dbReference type="InterPro" id="IPR021241">
    <property type="entry name" value="CsiV"/>
</dbReference>
<proteinExistence type="predicted"/>
<dbReference type="KEGG" id="sdeo:D0436_12120"/>
<protein>
    <submittedName>
        <fullName evidence="2">Peptidoglycan binding protein CsiV</fullName>
    </submittedName>
</protein>
<keyword evidence="1" id="KW-0732">Signal</keyword>
<gene>
    <name evidence="2" type="ORF">D0436_12120</name>
</gene>
<accession>A0A5B8QWY1</accession>